<dbReference type="STRING" id="1165094.RINTHH_10050"/>
<accession>M1X2P0</accession>
<reference evidence="1 2" key="1">
    <citation type="submission" date="2012-05" db="EMBL/GenBank/DDBJ databases">
        <authorList>
            <person name="Hilton J."/>
        </authorList>
    </citation>
    <scope>NUCLEOTIDE SEQUENCE [LARGE SCALE GENOMIC DNA]</scope>
    <source>
        <strain evidence="1 2">HH01</strain>
    </source>
</reference>
<evidence type="ECO:0000313" key="1">
    <source>
        <dbReference type="EMBL" id="CCH67160.1"/>
    </source>
</evidence>
<keyword evidence="2" id="KW-1185">Reference proteome</keyword>
<reference evidence="2" key="2">
    <citation type="submission" date="2016-01" db="EMBL/GenBank/DDBJ databases">
        <title>Diatom-associated endosymboitic cyanobacterium lacks core nitrogen metabolism enzymes.</title>
        <authorList>
            <person name="Hilton J.A."/>
            <person name="Foster R.A."/>
            <person name="Tripp H.J."/>
            <person name="Carter B.J."/>
            <person name="Zehr J.P."/>
            <person name="Villareal T.A."/>
        </authorList>
    </citation>
    <scope>NUCLEOTIDE SEQUENCE [LARGE SCALE GENOMIC DNA]</scope>
    <source>
        <strain evidence="2">HH01</strain>
    </source>
</reference>
<dbReference type="Proteomes" id="UP000053051">
    <property type="component" value="Unassembled WGS sequence"/>
</dbReference>
<sequence length="47" mass="5447">MIGENAIPIRQQIATTVLTDEMYQAIPFLKFISPEVNYRCLANEYLQ</sequence>
<name>M1X2P0_9NOST</name>
<dbReference type="AlphaFoldDB" id="M1X2P0"/>
<comment type="caution">
    <text evidence="1">The sequence shown here is derived from an EMBL/GenBank/DDBJ whole genome shotgun (WGS) entry which is preliminary data.</text>
</comment>
<gene>
    <name evidence="1" type="ORF">RINTHH_10050</name>
</gene>
<protein>
    <submittedName>
        <fullName evidence="1">Uncharacterized protein</fullName>
    </submittedName>
</protein>
<proteinExistence type="predicted"/>
<evidence type="ECO:0000313" key="2">
    <source>
        <dbReference type="Proteomes" id="UP000053051"/>
    </source>
</evidence>
<organism evidence="1 2">
    <name type="scientific">Richelia intracellularis HH01</name>
    <dbReference type="NCBI Taxonomy" id="1165094"/>
    <lineage>
        <taxon>Bacteria</taxon>
        <taxon>Bacillati</taxon>
        <taxon>Cyanobacteriota</taxon>
        <taxon>Cyanophyceae</taxon>
        <taxon>Nostocales</taxon>
        <taxon>Nostocaceae</taxon>
        <taxon>Richelia</taxon>
    </lineage>
</organism>
<dbReference type="EMBL" id="CAIY01000038">
    <property type="protein sequence ID" value="CCH67160.1"/>
    <property type="molecule type" value="Genomic_DNA"/>
</dbReference>